<feature type="transmembrane region" description="Helical" evidence="1">
    <location>
        <begin position="74"/>
        <end position="93"/>
    </location>
</feature>
<dbReference type="AlphaFoldDB" id="A0A6J6D1I0"/>
<feature type="transmembrane region" description="Helical" evidence="1">
    <location>
        <begin position="45"/>
        <end position="62"/>
    </location>
</feature>
<evidence type="ECO:0000313" key="2">
    <source>
        <dbReference type="EMBL" id="CAB4557667.1"/>
    </source>
</evidence>
<reference evidence="2" key="1">
    <citation type="submission" date="2020-05" db="EMBL/GenBank/DDBJ databases">
        <authorList>
            <person name="Chiriac C."/>
            <person name="Salcher M."/>
            <person name="Ghai R."/>
            <person name="Kavagutti S V."/>
        </authorList>
    </citation>
    <scope>NUCLEOTIDE SEQUENCE</scope>
</reference>
<evidence type="ECO:0000256" key="1">
    <source>
        <dbReference type="SAM" id="Phobius"/>
    </source>
</evidence>
<organism evidence="2">
    <name type="scientific">freshwater metagenome</name>
    <dbReference type="NCBI Taxonomy" id="449393"/>
    <lineage>
        <taxon>unclassified sequences</taxon>
        <taxon>metagenomes</taxon>
        <taxon>ecological metagenomes</taxon>
    </lineage>
</organism>
<protein>
    <submittedName>
        <fullName evidence="2">Unannotated protein</fullName>
    </submittedName>
</protein>
<keyword evidence="1" id="KW-0812">Transmembrane</keyword>
<keyword evidence="1" id="KW-1133">Transmembrane helix</keyword>
<feature type="transmembrane region" description="Helical" evidence="1">
    <location>
        <begin position="113"/>
        <end position="138"/>
    </location>
</feature>
<keyword evidence="1" id="KW-0472">Membrane</keyword>
<name>A0A6J6D1I0_9ZZZZ</name>
<proteinExistence type="predicted"/>
<accession>A0A6J6D1I0</accession>
<sequence length="165" mass="18947">MILWFAGVSFVFVWWVFRSPALDYRLVMLGAVLPMGEFFLGGPRVLHSLLAPVALLGILMLATQKRRLVRRRWIGIPIGMMMHLVLDGIWARPEVFWWPFFGLDFGTEGLPELGHPIAVTLLFEFVGLGCLVWAWRAFDFSNPQIRERFFRTGQLSRSVPKPPTC</sequence>
<dbReference type="EMBL" id="CAEZTG010000017">
    <property type="protein sequence ID" value="CAB4557667.1"/>
    <property type="molecule type" value="Genomic_DNA"/>
</dbReference>
<gene>
    <name evidence="2" type="ORF">UFOPK1603_00309</name>
</gene>